<comment type="similarity">
    <text evidence="2">Belongs to the TMEM255 family.</text>
</comment>
<gene>
    <name evidence="8" type="primary">TMEM255B</name>
</gene>
<evidence type="ECO:0000256" key="1">
    <source>
        <dbReference type="ARBA" id="ARBA00004141"/>
    </source>
</evidence>
<evidence type="ECO:0000313" key="8">
    <source>
        <dbReference type="Ensembl" id="ENSDCDP00010031207.1"/>
    </source>
</evidence>
<dbReference type="Proteomes" id="UP000694580">
    <property type="component" value="Chromosome 15"/>
</dbReference>
<dbReference type="GeneTree" id="ENSGT00940000166849"/>
<dbReference type="GO" id="GO:0016020">
    <property type="term" value="C:membrane"/>
    <property type="evidence" value="ECO:0007669"/>
    <property type="project" value="UniProtKB-SubCell"/>
</dbReference>
<evidence type="ECO:0000256" key="4">
    <source>
        <dbReference type="ARBA" id="ARBA00022989"/>
    </source>
</evidence>
<dbReference type="InterPro" id="IPR028014">
    <property type="entry name" value="TMEM255"/>
</dbReference>
<evidence type="ECO:0000313" key="9">
    <source>
        <dbReference type="Proteomes" id="UP000694580"/>
    </source>
</evidence>
<sequence length="326" mass="36210">MQPPQHQQPPVPPVQPPDSPGKEPYVKRRRTVLWCTIGLLALSVVILVVGLVSSTRTSNVPVAGFYPGIILSFGSFLGIVGINLVENRRPMLVAAIIFISLGVKACFFCAIVDGVIAADFIDWRPLMEGRCSYFVSGSGYGYDNYYTEVTCQSYNSNCNVRMKSNTCYCCDLYNCERPDYHEHYYQFTGVAGCWDVIHLHRLLWSCVVLNIIGLFLGIINAALLGAFKDLVQSDINQNPAVPQVPLSPSPHMLSYSGFCPSGQTLPAYPNYPLPMQVNARHEYTCTEAQSGQWWPSPVIRRLPVRIPFHHTLLPGGLSWMPTAHLG</sequence>
<evidence type="ECO:0000256" key="6">
    <source>
        <dbReference type="SAM" id="MobiDB-lite"/>
    </source>
</evidence>
<feature type="transmembrane region" description="Helical" evidence="7">
    <location>
        <begin position="32"/>
        <end position="53"/>
    </location>
</feature>
<evidence type="ECO:0000256" key="5">
    <source>
        <dbReference type="ARBA" id="ARBA00023136"/>
    </source>
</evidence>
<dbReference type="Ensembl" id="ENSDCDT00010038609.1">
    <property type="protein sequence ID" value="ENSDCDP00010031207.1"/>
    <property type="gene ID" value="ENSDCDG00010019878.1"/>
</dbReference>
<keyword evidence="3 7" id="KW-0812">Transmembrane</keyword>
<feature type="transmembrane region" description="Helical" evidence="7">
    <location>
        <begin position="202"/>
        <end position="227"/>
    </location>
</feature>
<evidence type="ECO:0008006" key="10">
    <source>
        <dbReference type="Google" id="ProtNLM"/>
    </source>
</evidence>
<dbReference type="Pfam" id="PF14967">
    <property type="entry name" value="FAM70"/>
    <property type="match status" value="1"/>
</dbReference>
<dbReference type="AlphaFoldDB" id="A0AAY4CDN9"/>
<keyword evidence="5 7" id="KW-0472">Membrane</keyword>
<proteinExistence type="inferred from homology"/>
<accession>A0AAY4CDN9</accession>
<evidence type="ECO:0000256" key="2">
    <source>
        <dbReference type="ARBA" id="ARBA00007903"/>
    </source>
</evidence>
<organism evidence="8 9">
    <name type="scientific">Denticeps clupeoides</name>
    <name type="common">denticle herring</name>
    <dbReference type="NCBI Taxonomy" id="299321"/>
    <lineage>
        <taxon>Eukaryota</taxon>
        <taxon>Metazoa</taxon>
        <taxon>Chordata</taxon>
        <taxon>Craniata</taxon>
        <taxon>Vertebrata</taxon>
        <taxon>Euteleostomi</taxon>
        <taxon>Actinopterygii</taxon>
        <taxon>Neopterygii</taxon>
        <taxon>Teleostei</taxon>
        <taxon>Clupei</taxon>
        <taxon>Clupeiformes</taxon>
        <taxon>Denticipitoidei</taxon>
        <taxon>Denticipitidae</taxon>
        <taxon>Denticeps</taxon>
    </lineage>
</organism>
<dbReference type="PANTHER" id="PTHR33721">
    <property type="entry name" value="TRANSMEMBRANE PROTEIN 255B-LIKE"/>
    <property type="match status" value="1"/>
</dbReference>
<reference evidence="8" key="3">
    <citation type="submission" date="2025-09" db="UniProtKB">
        <authorList>
            <consortium name="Ensembl"/>
        </authorList>
    </citation>
    <scope>IDENTIFICATION</scope>
</reference>
<reference evidence="8" key="2">
    <citation type="submission" date="2025-08" db="UniProtKB">
        <authorList>
            <consortium name="Ensembl"/>
        </authorList>
    </citation>
    <scope>IDENTIFICATION</scope>
</reference>
<comment type="subcellular location">
    <subcellularLocation>
        <location evidence="1">Membrane</location>
        <topology evidence="1">Multi-pass membrane protein</topology>
    </subcellularLocation>
</comment>
<protein>
    <recommendedName>
        <fullName evidence="10">Transmembrane protein 255B</fullName>
    </recommendedName>
</protein>
<feature type="region of interest" description="Disordered" evidence="6">
    <location>
        <begin position="1"/>
        <end position="22"/>
    </location>
</feature>
<evidence type="ECO:0000256" key="3">
    <source>
        <dbReference type="ARBA" id="ARBA00022692"/>
    </source>
</evidence>
<feature type="compositionally biased region" description="Pro residues" evidence="6">
    <location>
        <begin position="1"/>
        <end position="19"/>
    </location>
</feature>
<name>A0AAY4CDN9_9TELE</name>
<reference evidence="8 9" key="1">
    <citation type="submission" date="2020-06" db="EMBL/GenBank/DDBJ databases">
        <authorList>
            <consortium name="Wellcome Sanger Institute Data Sharing"/>
        </authorList>
    </citation>
    <scope>NUCLEOTIDE SEQUENCE [LARGE SCALE GENOMIC DNA]</scope>
</reference>
<dbReference type="PANTHER" id="PTHR33721:SF3">
    <property type="entry name" value="TRANSMEMBRANE PROTEIN 255B"/>
    <property type="match status" value="1"/>
</dbReference>
<evidence type="ECO:0000256" key="7">
    <source>
        <dbReference type="SAM" id="Phobius"/>
    </source>
</evidence>
<feature type="transmembrane region" description="Helical" evidence="7">
    <location>
        <begin position="65"/>
        <end position="85"/>
    </location>
</feature>
<keyword evidence="9" id="KW-1185">Reference proteome</keyword>
<feature type="transmembrane region" description="Helical" evidence="7">
    <location>
        <begin position="92"/>
        <end position="118"/>
    </location>
</feature>
<keyword evidence="4 7" id="KW-1133">Transmembrane helix</keyword>